<dbReference type="STRING" id="63057.A0A2P5ESM5"/>
<dbReference type="AlphaFoldDB" id="A0A2P5ESM5"/>
<keyword evidence="3" id="KW-1185">Reference proteome</keyword>
<accession>A0A2P5ESM5</accession>
<dbReference type="Proteomes" id="UP000237000">
    <property type="component" value="Unassembled WGS sequence"/>
</dbReference>
<dbReference type="OrthoDB" id="1933187at2759"/>
<evidence type="ECO:0000313" key="2">
    <source>
        <dbReference type="EMBL" id="PON88548.1"/>
    </source>
</evidence>
<name>A0A2P5ESM5_TREOI</name>
<dbReference type="InParanoid" id="A0A2P5ESM5"/>
<gene>
    <name evidence="2" type="ORF">TorRG33x02_156130</name>
</gene>
<reference evidence="3" key="1">
    <citation type="submission" date="2016-06" db="EMBL/GenBank/DDBJ databases">
        <title>Parallel loss of symbiosis genes in relatives of nitrogen-fixing non-legume Parasponia.</title>
        <authorList>
            <person name="Van Velzen R."/>
            <person name="Holmer R."/>
            <person name="Bu F."/>
            <person name="Rutten L."/>
            <person name="Van Zeijl A."/>
            <person name="Liu W."/>
            <person name="Santuari L."/>
            <person name="Cao Q."/>
            <person name="Sharma T."/>
            <person name="Shen D."/>
            <person name="Roswanjaya Y."/>
            <person name="Wardhani T."/>
            <person name="Kalhor M.S."/>
            <person name="Jansen J."/>
            <person name="Van den Hoogen J."/>
            <person name="Gungor B."/>
            <person name="Hartog M."/>
            <person name="Hontelez J."/>
            <person name="Verver J."/>
            <person name="Yang W.-C."/>
            <person name="Schijlen E."/>
            <person name="Repin R."/>
            <person name="Schilthuizen M."/>
            <person name="Schranz E."/>
            <person name="Heidstra R."/>
            <person name="Miyata K."/>
            <person name="Fedorova E."/>
            <person name="Kohlen W."/>
            <person name="Bisseling T."/>
            <person name="Smit S."/>
            <person name="Geurts R."/>
        </authorList>
    </citation>
    <scope>NUCLEOTIDE SEQUENCE [LARGE SCALE GENOMIC DNA]</scope>
    <source>
        <strain evidence="3">cv. RG33-2</strain>
    </source>
</reference>
<comment type="caution">
    <text evidence="2">The sequence shown here is derived from an EMBL/GenBank/DDBJ whole genome shotgun (WGS) entry which is preliminary data.</text>
</comment>
<dbReference type="EMBL" id="JXTC01000104">
    <property type="protein sequence ID" value="PON88548.1"/>
    <property type="molecule type" value="Genomic_DNA"/>
</dbReference>
<dbReference type="FunCoup" id="A0A2P5ESM5">
    <property type="interactions" value="241"/>
</dbReference>
<protein>
    <submittedName>
        <fullName evidence="2">Uncharacterized protein</fullName>
    </submittedName>
</protein>
<sequence length="536" mass="59179">MPTQRRSEAKAKLVGRRALRDVSNHNNGGGRAITTQFTKKEEEEEEEEKGRPTTTRAQLQLQQQQHQDQDHDDDGDDDALDRLLLVQSDLSALVNQIDELVVQAFKFESKSRQGRKEVESFALVLSEMVSSLKPWVPRFQKVLCSASLESLNQSRNSLVCQAVSAVNDVEDEVVESPERANTNNLLISPSPLVSWHANCTIERGRQLFLLTPVPRSKALSSTHPEPPISLFERVISDASKKLPCFNSVAIVKNHDLFEGVEIEPTPAKPSDLAATETSRIREGGSDSPQMFSKANRSVVVMTPCLKRSPPKSCVLLEAITESSHAGRNVAFRQSTPFPVGLKNYSDSESSSSSEASEGLALKYPELLGIQHAYKSGVTKKYVEESPDWFRSPPKTCVLLEPSYDQTLDDDTAAAGTNCHLPLPLTTGSVQNNQMNVTVSKYIDSQDGGQLAKTTRLPAEPLDGKFSLIESTPSWKEPQSTSRRGKLPGENTLKKELWTKFEAASTNGLRFNVSVVEETSRKGFLDRLEEVSSDGEI</sequence>
<proteinExistence type="predicted"/>
<evidence type="ECO:0000313" key="3">
    <source>
        <dbReference type="Proteomes" id="UP000237000"/>
    </source>
</evidence>
<organism evidence="2 3">
    <name type="scientific">Trema orientale</name>
    <name type="common">Charcoal tree</name>
    <name type="synonym">Celtis orientalis</name>
    <dbReference type="NCBI Taxonomy" id="63057"/>
    <lineage>
        <taxon>Eukaryota</taxon>
        <taxon>Viridiplantae</taxon>
        <taxon>Streptophyta</taxon>
        <taxon>Embryophyta</taxon>
        <taxon>Tracheophyta</taxon>
        <taxon>Spermatophyta</taxon>
        <taxon>Magnoliopsida</taxon>
        <taxon>eudicotyledons</taxon>
        <taxon>Gunneridae</taxon>
        <taxon>Pentapetalae</taxon>
        <taxon>rosids</taxon>
        <taxon>fabids</taxon>
        <taxon>Rosales</taxon>
        <taxon>Cannabaceae</taxon>
        <taxon>Trema</taxon>
    </lineage>
</organism>
<dbReference type="PANTHER" id="PTHR37238">
    <property type="entry name" value="OS05G0532500 PROTEIN"/>
    <property type="match status" value="1"/>
</dbReference>
<feature type="compositionally biased region" description="Basic and acidic residues" evidence="1">
    <location>
        <begin position="1"/>
        <end position="11"/>
    </location>
</feature>
<evidence type="ECO:0000256" key="1">
    <source>
        <dbReference type="SAM" id="MobiDB-lite"/>
    </source>
</evidence>
<feature type="region of interest" description="Disordered" evidence="1">
    <location>
        <begin position="1"/>
        <end position="76"/>
    </location>
</feature>
<dbReference type="PANTHER" id="PTHR37238:SF1">
    <property type="entry name" value="OS05G0532500 PROTEIN"/>
    <property type="match status" value="1"/>
</dbReference>